<proteinExistence type="predicted"/>
<evidence type="ECO:0000256" key="1">
    <source>
        <dbReference type="SAM" id="MobiDB-lite"/>
    </source>
</evidence>
<evidence type="ECO:0000313" key="3">
    <source>
        <dbReference type="Proteomes" id="UP000483802"/>
    </source>
</evidence>
<keyword evidence="3" id="KW-1185">Reference proteome</keyword>
<evidence type="ECO:0000313" key="2">
    <source>
        <dbReference type="EMBL" id="MVO84138.1"/>
    </source>
</evidence>
<organism evidence="2 3">
    <name type="scientific">Streptomyces typhae</name>
    <dbReference type="NCBI Taxonomy" id="2681492"/>
    <lineage>
        <taxon>Bacteria</taxon>
        <taxon>Bacillati</taxon>
        <taxon>Actinomycetota</taxon>
        <taxon>Actinomycetes</taxon>
        <taxon>Kitasatosporales</taxon>
        <taxon>Streptomycetaceae</taxon>
        <taxon>Streptomyces</taxon>
    </lineage>
</organism>
<feature type="compositionally biased region" description="Pro residues" evidence="1">
    <location>
        <begin position="9"/>
        <end position="22"/>
    </location>
</feature>
<reference evidence="2 3" key="1">
    <citation type="submission" date="2019-11" db="EMBL/GenBank/DDBJ databases">
        <title>Streptomyces typhae sp. nov., a novel endophytic actinomycete isolated from the root of cattail pollen (Typha angustifolia L.).</title>
        <authorList>
            <person name="Peng C."/>
        </authorList>
    </citation>
    <scope>NUCLEOTIDE SEQUENCE [LARGE SCALE GENOMIC DNA]</scope>
    <source>
        <strain evidence="3">p1417</strain>
    </source>
</reference>
<dbReference type="EMBL" id="WPNZ01000002">
    <property type="protein sequence ID" value="MVO84138.1"/>
    <property type="molecule type" value="Genomic_DNA"/>
</dbReference>
<comment type="caution">
    <text evidence="2">The sequence shown here is derived from an EMBL/GenBank/DDBJ whole genome shotgun (WGS) entry which is preliminary data.</text>
</comment>
<name>A0A6L6WRJ5_9ACTN</name>
<gene>
    <name evidence="2" type="ORF">GPA10_04975</name>
</gene>
<feature type="region of interest" description="Disordered" evidence="1">
    <location>
        <begin position="1"/>
        <end position="22"/>
    </location>
</feature>
<sequence>MRLLRLRRPTPPVPCADPPAPPRPVLLREDALVRQLADGSVEPNIWAICPAEERARLHALHADRSRTCWTCRWTTQGDS</sequence>
<dbReference type="RefSeq" id="WP_157164399.1">
    <property type="nucleotide sequence ID" value="NZ_WPNZ01000002.1"/>
</dbReference>
<accession>A0A6L6WRJ5</accession>
<dbReference type="Proteomes" id="UP000483802">
    <property type="component" value="Unassembled WGS sequence"/>
</dbReference>
<dbReference type="AlphaFoldDB" id="A0A6L6WRJ5"/>
<protein>
    <submittedName>
        <fullName evidence="2">Uncharacterized protein</fullName>
    </submittedName>
</protein>